<dbReference type="EMBL" id="BPLR01016657">
    <property type="protein sequence ID" value="GIY85412.1"/>
    <property type="molecule type" value="Genomic_DNA"/>
</dbReference>
<evidence type="ECO:0000313" key="2">
    <source>
        <dbReference type="EMBL" id="GIY85412.1"/>
    </source>
</evidence>
<keyword evidence="1" id="KW-1133">Transmembrane helix</keyword>
<reference evidence="2 3" key="1">
    <citation type="submission" date="2021-06" db="EMBL/GenBank/DDBJ databases">
        <title>Caerostris extrusa draft genome.</title>
        <authorList>
            <person name="Kono N."/>
            <person name="Arakawa K."/>
        </authorList>
    </citation>
    <scope>NUCLEOTIDE SEQUENCE [LARGE SCALE GENOMIC DNA]</scope>
</reference>
<proteinExistence type="predicted"/>
<comment type="caution">
    <text evidence="2">The sequence shown here is derived from an EMBL/GenBank/DDBJ whole genome shotgun (WGS) entry which is preliminary data.</text>
</comment>
<dbReference type="Proteomes" id="UP001054945">
    <property type="component" value="Unassembled WGS sequence"/>
</dbReference>
<accession>A0AAV4WSA9</accession>
<sequence length="116" mass="12976">MTGDPLHSSTSHEEDRNITRLLAFEVLSRYYELSIHGKLFLLSPSSGLFISFSFSHFITLLLIGGPPSVKGRRQKYYSPVSIRGSLEILRDFYSRGSSSFYLPPQGSSSASRVARN</sequence>
<evidence type="ECO:0000313" key="3">
    <source>
        <dbReference type="Proteomes" id="UP001054945"/>
    </source>
</evidence>
<organism evidence="2 3">
    <name type="scientific">Caerostris extrusa</name>
    <name type="common">Bark spider</name>
    <name type="synonym">Caerostris bankana</name>
    <dbReference type="NCBI Taxonomy" id="172846"/>
    <lineage>
        <taxon>Eukaryota</taxon>
        <taxon>Metazoa</taxon>
        <taxon>Ecdysozoa</taxon>
        <taxon>Arthropoda</taxon>
        <taxon>Chelicerata</taxon>
        <taxon>Arachnida</taxon>
        <taxon>Araneae</taxon>
        <taxon>Araneomorphae</taxon>
        <taxon>Entelegynae</taxon>
        <taxon>Araneoidea</taxon>
        <taxon>Araneidae</taxon>
        <taxon>Caerostris</taxon>
    </lineage>
</organism>
<keyword evidence="3" id="KW-1185">Reference proteome</keyword>
<dbReference type="AlphaFoldDB" id="A0AAV4WSA9"/>
<protein>
    <recommendedName>
        <fullName evidence="4">Maturase K</fullName>
    </recommendedName>
</protein>
<feature type="transmembrane region" description="Helical" evidence="1">
    <location>
        <begin position="39"/>
        <end position="63"/>
    </location>
</feature>
<gene>
    <name evidence="2" type="ORF">CEXT_276091</name>
</gene>
<evidence type="ECO:0008006" key="4">
    <source>
        <dbReference type="Google" id="ProtNLM"/>
    </source>
</evidence>
<evidence type="ECO:0000256" key="1">
    <source>
        <dbReference type="SAM" id="Phobius"/>
    </source>
</evidence>
<name>A0AAV4WSA9_CAEEX</name>
<keyword evidence="1" id="KW-0472">Membrane</keyword>
<keyword evidence="1" id="KW-0812">Transmembrane</keyword>